<evidence type="ECO:0000256" key="1">
    <source>
        <dbReference type="SAM" id="Phobius"/>
    </source>
</evidence>
<reference evidence="3 4" key="1">
    <citation type="journal article" date="2019" name="Int. J. Syst. Evol. Microbiol.">
        <title>The Global Catalogue of Microorganisms (GCM) 10K type strain sequencing project: providing services to taxonomists for standard genome sequencing and annotation.</title>
        <authorList>
            <consortium name="The Broad Institute Genomics Platform"/>
            <consortium name="The Broad Institute Genome Sequencing Center for Infectious Disease"/>
            <person name="Wu L."/>
            <person name="Ma J."/>
        </authorList>
    </citation>
    <scope>NUCLEOTIDE SEQUENCE [LARGE SCALE GENOMIC DNA]</scope>
    <source>
        <strain evidence="3 4">JCM 15896</strain>
    </source>
</reference>
<protein>
    <recommendedName>
        <fullName evidence="2">Toxin co-regulated pilus biosynthesis protein Q C-terminal domain-containing protein</fullName>
    </recommendedName>
</protein>
<keyword evidence="4" id="KW-1185">Reference proteome</keyword>
<feature type="domain" description="Toxin co-regulated pilus biosynthesis protein Q C-terminal" evidence="2">
    <location>
        <begin position="115"/>
        <end position="189"/>
    </location>
</feature>
<evidence type="ECO:0000313" key="3">
    <source>
        <dbReference type="EMBL" id="GAA0856893.1"/>
    </source>
</evidence>
<feature type="transmembrane region" description="Helical" evidence="1">
    <location>
        <begin position="12"/>
        <end position="31"/>
    </location>
</feature>
<keyword evidence="1" id="KW-1133">Transmembrane helix</keyword>
<accession>A0ABN1LJM3</accession>
<comment type="caution">
    <text evidence="3">The sequence shown here is derived from an EMBL/GenBank/DDBJ whole genome shotgun (WGS) entry which is preliminary data.</text>
</comment>
<dbReference type="Proteomes" id="UP001500359">
    <property type="component" value="Unassembled WGS sequence"/>
</dbReference>
<evidence type="ECO:0000313" key="4">
    <source>
        <dbReference type="Proteomes" id="UP001500359"/>
    </source>
</evidence>
<dbReference type="Pfam" id="PF10671">
    <property type="entry name" value="TcpQ"/>
    <property type="match status" value="1"/>
</dbReference>
<keyword evidence="1" id="KW-0472">Membrane</keyword>
<dbReference type="InterPro" id="IPR018927">
    <property type="entry name" value="Pilus_synth_Q_C"/>
</dbReference>
<gene>
    <name evidence="3" type="ORF">GCM10009114_20530</name>
</gene>
<name>A0ABN1LJM3_9ALTE</name>
<organism evidence="3 4">
    <name type="scientific">Aliiglaciecola litoralis</name>
    <dbReference type="NCBI Taxonomy" id="582857"/>
    <lineage>
        <taxon>Bacteria</taxon>
        <taxon>Pseudomonadati</taxon>
        <taxon>Pseudomonadota</taxon>
        <taxon>Gammaproteobacteria</taxon>
        <taxon>Alteromonadales</taxon>
        <taxon>Alteromonadaceae</taxon>
        <taxon>Aliiglaciecola</taxon>
    </lineage>
</organism>
<proteinExistence type="predicted"/>
<dbReference type="EMBL" id="BAAAFD010000005">
    <property type="protein sequence ID" value="GAA0856893.1"/>
    <property type="molecule type" value="Genomic_DNA"/>
</dbReference>
<evidence type="ECO:0000259" key="2">
    <source>
        <dbReference type="Pfam" id="PF10671"/>
    </source>
</evidence>
<keyword evidence="1" id="KW-0812">Transmembrane</keyword>
<sequence>MVKRSSSVIFWAKHIGLALALIIIAVIILNLQQFNLSKPKPQGQGEQKSVSQGMTDFYTAYRMSSSQPYEDDIGDFVMEVNPAKTPLDNRLKDMESIQSNIPARWVGEHKFRSFRPGSTVREAITDIAQSEGMQLIWELDKDFIIKNQFQMDNTVAGSLAKIASAIDSSFEDTVQAYICPKQRSLVIMEGSSPYVREHCTRLP</sequence>
<dbReference type="RefSeq" id="WP_343859552.1">
    <property type="nucleotide sequence ID" value="NZ_BAAAFD010000005.1"/>
</dbReference>